<sequence length="125" mass="13027">MIPAPLRVAAAFTALQAVVLVVLSIVQIVNFSGDRVAMNLTTIAFFLLCAVGLALCARALVLGHSWARSPIVLAQLIQLGLAWSFVQGGAGSGDKAVAWVLAALALTVLVGIFHPRSLEHLADEA</sequence>
<accession>A0A3A5H898</accession>
<proteinExistence type="predicted"/>
<name>A0A3A5H898_9ACTN</name>
<organism evidence="2 3">
    <name type="scientific">Nocardioides cavernaquae</name>
    <dbReference type="NCBI Taxonomy" id="2321396"/>
    <lineage>
        <taxon>Bacteria</taxon>
        <taxon>Bacillati</taxon>
        <taxon>Actinomycetota</taxon>
        <taxon>Actinomycetes</taxon>
        <taxon>Propionibacteriales</taxon>
        <taxon>Nocardioidaceae</taxon>
        <taxon>Nocardioides</taxon>
    </lineage>
</organism>
<reference evidence="3" key="1">
    <citation type="submission" date="2018-09" db="EMBL/GenBank/DDBJ databases">
        <authorList>
            <person name="Zhu H."/>
        </authorList>
    </citation>
    <scope>NUCLEOTIDE SEQUENCE [LARGE SCALE GENOMIC DNA]</scope>
    <source>
        <strain evidence="3">K1W22B-1</strain>
    </source>
</reference>
<dbReference type="EMBL" id="QYRP01000002">
    <property type="protein sequence ID" value="RJS46863.1"/>
    <property type="molecule type" value="Genomic_DNA"/>
</dbReference>
<feature type="transmembrane region" description="Helical" evidence="1">
    <location>
        <begin position="40"/>
        <end position="60"/>
    </location>
</feature>
<feature type="transmembrane region" description="Helical" evidence="1">
    <location>
        <begin position="96"/>
        <end position="113"/>
    </location>
</feature>
<keyword evidence="1" id="KW-0472">Membrane</keyword>
<dbReference type="Proteomes" id="UP000276542">
    <property type="component" value="Unassembled WGS sequence"/>
</dbReference>
<feature type="transmembrane region" description="Helical" evidence="1">
    <location>
        <begin position="72"/>
        <end position="90"/>
    </location>
</feature>
<keyword evidence="3" id="KW-1185">Reference proteome</keyword>
<protein>
    <submittedName>
        <fullName evidence="2">Uncharacterized protein</fullName>
    </submittedName>
</protein>
<evidence type="ECO:0000313" key="3">
    <source>
        <dbReference type="Proteomes" id="UP000276542"/>
    </source>
</evidence>
<comment type="caution">
    <text evidence="2">The sequence shown here is derived from an EMBL/GenBank/DDBJ whole genome shotgun (WGS) entry which is preliminary data.</text>
</comment>
<dbReference type="AlphaFoldDB" id="A0A3A5H898"/>
<keyword evidence="1" id="KW-1133">Transmembrane helix</keyword>
<evidence type="ECO:0000313" key="2">
    <source>
        <dbReference type="EMBL" id="RJS46863.1"/>
    </source>
</evidence>
<gene>
    <name evidence="2" type="ORF">D4739_11990</name>
</gene>
<evidence type="ECO:0000256" key="1">
    <source>
        <dbReference type="SAM" id="Phobius"/>
    </source>
</evidence>
<keyword evidence="1" id="KW-0812">Transmembrane</keyword>